<gene>
    <name evidence="2" type="ORF">CQ14_38315</name>
</gene>
<dbReference type="Proteomes" id="UP000051660">
    <property type="component" value="Unassembled WGS sequence"/>
</dbReference>
<accession>A0A0R3NAK5</accession>
<keyword evidence="1" id="KW-0812">Transmembrane</keyword>
<dbReference type="OrthoDB" id="9806874at2"/>
<sequence>MGAYWVDIAAVTFFIVEWLIYGFTLEHTAYGRNSLSARMNAYREVWVRNMLDREARMVDMQIMASLQNGTAFFASTSLIAIGGGLALLRATNDALAVLRELPIDLTPSPALWEIKCVGLMLIFIYAFFKFAWSYRLFNYVAILLGAMPPSTQRDTAEAEAHVIRTTRLFEAAGRHFNRGQRAFFFALGYLGWFVSPWLLLLTTGLVVVVTWRRQFASNAWQAMGS</sequence>
<feature type="transmembrane region" description="Helical" evidence="1">
    <location>
        <begin position="70"/>
        <end position="90"/>
    </location>
</feature>
<feature type="transmembrane region" description="Helical" evidence="1">
    <location>
        <begin position="110"/>
        <end position="128"/>
    </location>
</feature>
<keyword evidence="1" id="KW-1133">Transmembrane helix</keyword>
<dbReference type="PANTHER" id="PTHR31881">
    <property type="match status" value="1"/>
</dbReference>
<dbReference type="STRING" id="722472.SAMN05444321_6956"/>
<feature type="transmembrane region" description="Helical" evidence="1">
    <location>
        <begin position="183"/>
        <end position="211"/>
    </location>
</feature>
<evidence type="ECO:0000313" key="2">
    <source>
        <dbReference type="EMBL" id="KRR27069.1"/>
    </source>
</evidence>
<evidence type="ECO:0000256" key="1">
    <source>
        <dbReference type="SAM" id="Phobius"/>
    </source>
</evidence>
<protein>
    <recommendedName>
        <fullName evidence="4">DUF599 family protein</fullName>
    </recommendedName>
</protein>
<dbReference type="InterPro" id="IPR006747">
    <property type="entry name" value="DUF599"/>
</dbReference>
<reference evidence="2 3" key="1">
    <citation type="submission" date="2014-03" db="EMBL/GenBank/DDBJ databases">
        <title>Bradyrhizobium valentinum sp. nov., isolated from effective nodules of Lupinus mariae-josephae, a lupine endemic of basic-lime soils in Eastern Spain.</title>
        <authorList>
            <person name="Duran D."/>
            <person name="Rey L."/>
            <person name="Navarro A."/>
            <person name="Busquets A."/>
            <person name="Imperial J."/>
            <person name="Ruiz-Argueso T."/>
        </authorList>
    </citation>
    <scope>NUCLEOTIDE SEQUENCE [LARGE SCALE GENOMIC DNA]</scope>
    <source>
        <strain evidence="2 3">CCBAU 23086</strain>
    </source>
</reference>
<organism evidence="2 3">
    <name type="scientific">Bradyrhizobium lablabi</name>
    <dbReference type="NCBI Taxonomy" id="722472"/>
    <lineage>
        <taxon>Bacteria</taxon>
        <taxon>Pseudomonadati</taxon>
        <taxon>Pseudomonadota</taxon>
        <taxon>Alphaproteobacteria</taxon>
        <taxon>Hyphomicrobiales</taxon>
        <taxon>Nitrobacteraceae</taxon>
        <taxon>Bradyrhizobium</taxon>
    </lineage>
</organism>
<proteinExistence type="predicted"/>
<comment type="caution">
    <text evidence="2">The sequence shown here is derived from an EMBL/GenBank/DDBJ whole genome shotgun (WGS) entry which is preliminary data.</text>
</comment>
<evidence type="ECO:0000313" key="3">
    <source>
        <dbReference type="Proteomes" id="UP000051660"/>
    </source>
</evidence>
<dbReference type="PANTHER" id="PTHR31881:SF6">
    <property type="entry name" value="OS09G0494600 PROTEIN"/>
    <property type="match status" value="1"/>
</dbReference>
<evidence type="ECO:0008006" key="4">
    <source>
        <dbReference type="Google" id="ProtNLM"/>
    </source>
</evidence>
<dbReference type="EMBL" id="LLYB01000038">
    <property type="protein sequence ID" value="KRR27069.1"/>
    <property type="molecule type" value="Genomic_DNA"/>
</dbReference>
<dbReference type="Pfam" id="PF04654">
    <property type="entry name" value="DUF599"/>
    <property type="match status" value="1"/>
</dbReference>
<name>A0A0R3NAK5_9BRAD</name>
<dbReference type="AlphaFoldDB" id="A0A0R3NAK5"/>
<dbReference type="RefSeq" id="WP_057856605.1">
    <property type="nucleotide sequence ID" value="NZ_LLYB01000038.1"/>
</dbReference>
<keyword evidence="1" id="KW-0472">Membrane</keyword>
<feature type="transmembrane region" description="Helical" evidence="1">
    <location>
        <begin position="6"/>
        <end position="25"/>
    </location>
</feature>